<dbReference type="OrthoDB" id="406631at2759"/>
<dbReference type="EMBL" id="KV423941">
    <property type="protein sequence ID" value="KZT59383.1"/>
    <property type="molecule type" value="Genomic_DNA"/>
</dbReference>
<evidence type="ECO:0000256" key="1">
    <source>
        <dbReference type="ARBA" id="ARBA00001678"/>
    </source>
</evidence>
<evidence type="ECO:0000313" key="11">
    <source>
        <dbReference type="Proteomes" id="UP000076842"/>
    </source>
</evidence>
<dbReference type="PANTHER" id="PTHR31451:SF39">
    <property type="entry name" value="MANNAN ENDO-1,4-BETA-MANNOSIDASE 1"/>
    <property type="match status" value="1"/>
</dbReference>
<dbReference type="AlphaFoldDB" id="A0A165HJM0"/>
<accession>A0A165HJM0</accession>
<keyword evidence="5" id="KW-0964">Secreted</keyword>
<comment type="catalytic activity">
    <reaction evidence="1">
        <text>Random hydrolysis of (1-&gt;4)-beta-D-mannosidic linkages in mannans, galactomannans and glucomannans.</text>
        <dbReference type="EC" id="3.2.1.78"/>
    </reaction>
</comment>
<dbReference type="InterPro" id="IPR045053">
    <property type="entry name" value="MAN-like"/>
</dbReference>
<dbReference type="EC" id="3.2.1.78" evidence="4"/>
<reference evidence="10 11" key="1">
    <citation type="journal article" date="2016" name="Mol. Biol. Evol.">
        <title>Comparative Genomics of Early-Diverging Mushroom-Forming Fungi Provides Insights into the Origins of Lignocellulose Decay Capabilities.</title>
        <authorList>
            <person name="Nagy L.G."/>
            <person name="Riley R."/>
            <person name="Tritt A."/>
            <person name="Adam C."/>
            <person name="Daum C."/>
            <person name="Floudas D."/>
            <person name="Sun H."/>
            <person name="Yadav J.S."/>
            <person name="Pangilinan J."/>
            <person name="Larsson K.H."/>
            <person name="Matsuura K."/>
            <person name="Barry K."/>
            <person name="Labutti K."/>
            <person name="Kuo R."/>
            <person name="Ohm R.A."/>
            <person name="Bhattacharya S.S."/>
            <person name="Shirouzu T."/>
            <person name="Yoshinaga Y."/>
            <person name="Martin F.M."/>
            <person name="Grigoriev I.V."/>
            <person name="Hibbett D.S."/>
        </authorList>
    </citation>
    <scope>NUCLEOTIDE SEQUENCE [LARGE SCALE GENOMIC DNA]</scope>
    <source>
        <strain evidence="10 11">HHB12733</strain>
    </source>
</reference>
<dbReference type="STRING" id="1353952.A0A165HJM0"/>
<organism evidence="10 11">
    <name type="scientific">Calocera cornea HHB12733</name>
    <dbReference type="NCBI Taxonomy" id="1353952"/>
    <lineage>
        <taxon>Eukaryota</taxon>
        <taxon>Fungi</taxon>
        <taxon>Dikarya</taxon>
        <taxon>Basidiomycota</taxon>
        <taxon>Agaricomycotina</taxon>
        <taxon>Dacrymycetes</taxon>
        <taxon>Dacrymycetales</taxon>
        <taxon>Dacrymycetaceae</taxon>
        <taxon>Calocera</taxon>
    </lineage>
</organism>
<comment type="subcellular location">
    <subcellularLocation>
        <location evidence="2">Secreted</location>
    </subcellularLocation>
</comment>
<evidence type="ECO:0000259" key="9">
    <source>
        <dbReference type="Pfam" id="PF26410"/>
    </source>
</evidence>
<dbReference type="GO" id="GO:0005576">
    <property type="term" value="C:extracellular region"/>
    <property type="evidence" value="ECO:0007669"/>
    <property type="project" value="UniProtKB-SubCell"/>
</dbReference>
<dbReference type="InterPro" id="IPR001547">
    <property type="entry name" value="Glyco_hydro_5"/>
</dbReference>
<dbReference type="InterPro" id="IPR017853">
    <property type="entry name" value="GH"/>
</dbReference>
<gene>
    <name evidence="10" type="ORF">CALCODRAFT_431058</name>
</gene>
<dbReference type="PANTHER" id="PTHR31451">
    <property type="match status" value="1"/>
</dbReference>
<keyword evidence="6" id="KW-0732">Signal</keyword>
<evidence type="ECO:0000256" key="5">
    <source>
        <dbReference type="ARBA" id="ARBA00022525"/>
    </source>
</evidence>
<sequence length="468" mass="51227">MSPVDPNGTPYITASHSRLLLAGNDFRFASFNLPTLLTSTPYEQEDILATLALGWPNPVARSYTLHLLSNRIPHGDAHILGWDAPAHRWIWDERVMTRYDSALALAGKYGVRLILPIINQDYGGDTNWVGNYTDLCNWVEPGANWWESRRMIDVFKLLITDLLDRTNTLTGVRYGDDPTVLAWETGNEMNGGAGAPPPGAWTVEIARHIKALAPHTLVMDGSYARTDSQKACFAPEVLRADSPISILSYHYYGSGDAWRLAKDAAFAARHGKVFVAGEFGFFPQADEFDAFLLAARKAGVAGSLVWAMRGHAQDGGFDTHGEGDGIWAYHAPGWTAQEAREEWDARELDVVRAVRSAAYALAGQPVPPHPAPTKAPEAWAVQLPRSPASPAGWGLRWRGSAWAKHYEVSSDQADLPTVHRAALDCAGKGRMLLPLPEFHTDKAWLRVRGVGVDGAPGPWSDAVGIPAW</sequence>
<dbReference type="Proteomes" id="UP000076842">
    <property type="component" value="Unassembled WGS sequence"/>
</dbReference>
<protein>
    <recommendedName>
        <fullName evidence="4">mannan endo-1,4-beta-mannosidase</fullName>
        <ecNumber evidence="4">3.2.1.78</ecNumber>
    </recommendedName>
</protein>
<dbReference type="Pfam" id="PF26410">
    <property type="entry name" value="GH5_mannosidase"/>
    <property type="match status" value="1"/>
</dbReference>
<dbReference type="InParanoid" id="A0A165HJM0"/>
<name>A0A165HJM0_9BASI</name>
<keyword evidence="7 10" id="KW-0378">Hydrolase</keyword>
<evidence type="ECO:0000256" key="3">
    <source>
        <dbReference type="ARBA" id="ARBA00005641"/>
    </source>
</evidence>
<evidence type="ECO:0000256" key="6">
    <source>
        <dbReference type="ARBA" id="ARBA00022729"/>
    </source>
</evidence>
<evidence type="ECO:0000256" key="4">
    <source>
        <dbReference type="ARBA" id="ARBA00012706"/>
    </source>
</evidence>
<keyword evidence="8" id="KW-0326">Glycosidase</keyword>
<dbReference type="GO" id="GO:0046355">
    <property type="term" value="P:mannan catabolic process"/>
    <property type="evidence" value="ECO:0007669"/>
    <property type="project" value="UniProtKB-ARBA"/>
</dbReference>
<proteinExistence type="inferred from homology"/>
<dbReference type="SUPFAM" id="SSF51445">
    <property type="entry name" value="(Trans)glycosidases"/>
    <property type="match status" value="1"/>
</dbReference>
<dbReference type="GO" id="GO:0016985">
    <property type="term" value="F:mannan endo-1,4-beta-mannosidase activity"/>
    <property type="evidence" value="ECO:0007669"/>
    <property type="project" value="UniProtKB-EC"/>
</dbReference>
<evidence type="ECO:0000313" key="10">
    <source>
        <dbReference type="EMBL" id="KZT59383.1"/>
    </source>
</evidence>
<dbReference type="Gene3D" id="3.20.20.80">
    <property type="entry name" value="Glycosidases"/>
    <property type="match status" value="1"/>
</dbReference>
<keyword evidence="11" id="KW-1185">Reference proteome</keyword>
<evidence type="ECO:0000256" key="2">
    <source>
        <dbReference type="ARBA" id="ARBA00004613"/>
    </source>
</evidence>
<feature type="domain" description="Glycoside hydrolase family 5" evidence="9">
    <location>
        <begin position="142"/>
        <end position="252"/>
    </location>
</feature>
<evidence type="ECO:0000256" key="8">
    <source>
        <dbReference type="ARBA" id="ARBA00023295"/>
    </source>
</evidence>
<comment type="similarity">
    <text evidence="3">Belongs to the glycosyl hydrolase 5 (cellulase A) family.</text>
</comment>
<evidence type="ECO:0000256" key="7">
    <source>
        <dbReference type="ARBA" id="ARBA00022801"/>
    </source>
</evidence>